<accession>A0AAV8YQJ4</accession>
<evidence type="ECO:0000313" key="3">
    <source>
        <dbReference type="Proteomes" id="UP001162156"/>
    </source>
</evidence>
<feature type="region of interest" description="Disordered" evidence="1">
    <location>
        <begin position="30"/>
        <end position="49"/>
    </location>
</feature>
<protein>
    <submittedName>
        <fullName evidence="2">Uncharacterized protein</fullName>
    </submittedName>
</protein>
<gene>
    <name evidence="2" type="ORF">NQ314_007422</name>
</gene>
<proteinExistence type="predicted"/>
<evidence type="ECO:0000256" key="1">
    <source>
        <dbReference type="SAM" id="MobiDB-lite"/>
    </source>
</evidence>
<dbReference type="Proteomes" id="UP001162156">
    <property type="component" value="Unassembled WGS sequence"/>
</dbReference>
<name>A0AAV8YQJ4_9CUCU</name>
<sequence>MDKSTKVIINDEPTLRWADDPDLNIDETISISSEEETGSEYDSEQRARSKPAQEIWNVDSLWNELMVRIS</sequence>
<comment type="caution">
    <text evidence="2">The sequence shown here is derived from an EMBL/GenBank/DDBJ whole genome shotgun (WGS) entry which is preliminary data.</text>
</comment>
<organism evidence="2 3">
    <name type="scientific">Rhamnusium bicolor</name>
    <dbReference type="NCBI Taxonomy" id="1586634"/>
    <lineage>
        <taxon>Eukaryota</taxon>
        <taxon>Metazoa</taxon>
        <taxon>Ecdysozoa</taxon>
        <taxon>Arthropoda</taxon>
        <taxon>Hexapoda</taxon>
        <taxon>Insecta</taxon>
        <taxon>Pterygota</taxon>
        <taxon>Neoptera</taxon>
        <taxon>Endopterygota</taxon>
        <taxon>Coleoptera</taxon>
        <taxon>Polyphaga</taxon>
        <taxon>Cucujiformia</taxon>
        <taxon>Chrysomeloidea</taxon>
        <taxon>Cerambycidae</taxon>
        <taxon>Lepturinae</taxon>
        <taxon>Rhagiini</taxon>
        <taxon>Rhamnusium</taxon>
    </lineage>
</organism>
<dbReference type="EMBL" id="JANEYF010001991">
    <property type="protein sequence ID" value="KAJ8953047.1"/>
    <property type="molecule type" value="Genomic_DNA"/>
</dbReference>
<reference evidence="2" key="1">
    <citation type="journal article" date="2023" name="Insect Mol. Biol.">
        <title>Genome sequencing provides insights into the evolution of gene families encoding plant cell wall-degrading enzymes in longhorned beetles.</title>
        <authorList>
            <person name="Shin N.R."/>
            <person name="Okamura Y."/>
            <person name="Kirsch R."/>
            <person name="Pauchet Y."/>
        </authorList>
    </citation>
    <scope>NUCLEOTIDE SEQUENCE</scope>
    <source>
        <strain evidence="2">RBIC_L_NR</strain>
    </source>
</reference>
<keyword evidence="3" id="KW-1185">Reference proteome</keyword>
<dbReference type="AlphaFoldDB" id="A0AAV8YQJ4"/>
<feature type="compositionally biased region" description="Acidic residues" evidence="1">
    <location>
        <begin position="33"/>
        <end position="42"/>
    </location>
</feature>
<evidence type="ECO:0000313" key="2">
    <source>
        <dbReference type="EMBL" id="KAJ8953047.1"/>
    </source>
</evidence>